<dbReference type="PANTHER" id="PTHR37422:SF13">
    <property type="entry name" value="LIPOPOLYSACCHARIDE BIOSYNTHESIS PROTEIN PA4999-RELATED"/>
    <property type="match status" value="1"/>
</dbReference>
<dbReference type="InterPro" id="IPR007016">
    <property type="entry name" value="O-antigen_ligase-rel_domated"/>
</dbReference>
<feature type="transmembrane region" description="Helical" evidence="5">
    <location>
        <begin position="7"/>
        <end position="27"/>
    </location>
</feature>
<evidence type="ECO:0000259" key="6">
    <source>
        <dbReference type="Pfam" id="PF04932"/>
    </source>
</evidence>
<protein>
    <submittedName>
        <fullName evidence="7">O-antigen ligase domain-containing protein</fullName>
    </submittedName>
</protein>
<dbReference type="AlphaFoldDB" id="A0A7Z2T480"/>
<evidence type="ECO:0000256" key="3">
    <source>
        <dbReference type="ARBA" id="ARBA00022989"/>
    </source>
</evidence>
<gene>
    <name evidence="7" type="ORF">GT360_11325</name>
</gene>
<dbReference type="Pfam" id="PF04932">
    <property type="entry name" value="Wzy_C"/>
    <property type="match status" value="1"/>
</dbReference>
<dbReference type="Proteomes" id="UP000464262">
    <property type="component" value="Chromosome 1"/>
</dbReference>
<evidence type="ECO:0000256" key="1">
    <source>
        <dbReference type="ARBA" id="ARBA00004141"/>
    </source>
</evidence>
<dbReference type="KEGG" id="vas:GT360_11325"/>
<evidence type="ECO:0000313" key="7">
    <source>
        <dbReference type="EMBL" id="QIA64064.1"/>
    </source>
</evidence>
<feature type="transmembrane region" description="Helical" evidence="5">
    <location>
        <begin position="39"/>
        <end position="57"/>
    </location>
</feature>
<feature type="transmembrane region" description="Helical" evidence="5">
    <location>
        <begin position="131"/>
        <end position="150"/>
    </location>
</feature>
<evidence type="ECO:0000256" key="2">
    <source>
        <dbReference type="ARBA" id="ARBA00022692"/>
    </source>
</evidence>
<feature type="transmembrane region" description="Helical" evidence="5">
    <location>
        <begin position="317"/>
        <end position="342"/>
    </location>
</feature>
<dbReference type="EMBL" id="CP047475">
    <property type="protein sequence ID" value="QIA64064.1"/>
    <property type="molecule type" value="Genomic_DNA"/>
</dbReference>
<comment type="subcellular location">
    <subcellularLocation>
        <location evidence="1">Membrane</location>
        <topology evidence="1">Multi-pass membrane protein</topology>
    </subcellularLocation>
</comment>
<dbReference type="GO" id="GO:0016020">
    <property type="term" value="C:membrane"/>
    <property type="evidence" value="ECO:0007669"/>
    <property type="project" value="UniProtKB-SubCell"/>
</dbReference>
<feature type="transmembrane region" description="Helical" evidence="5">
    <location>
        <begin position="202"/>
        <end position="232"/>
    </location>
</feature>
<proteinExistence type="predicted"/>
<accession>A0A7Z2T480</accession>
<feature type="transmembrane region" description="Helical" evidence="5">
    <location>
        <begin position="405"/>
        <end position="426"/>
    </location>
</feature>
<keyword evidence="3 5" id="KW-1133">Transmembrane helix</keyword>
<name>A0A7Z2T480_9VIBR</name>
<evidence type="ECO:0000313" key="8">
    <source>
        <dbReference type="Proteomes" id="UP000464262"/>
    </source>
</evidence>
<keyword evidence="2 5" id="KW-0812">Transmembrane</keyword>
<dbReference type="PANTHER" id="PTHR37422">
    <property type="entry name" value="TEICHURONIC ACID BIOSYNTHESIS PROTEIN TUAE"/>
    <property type="match status" value="1"/>
</dbReference>
<dbReference type="GO" id="GO:0016874">
    <property type="term" value="F:ligase activity"/>
    <property type="evidence" value="ECO:0007669"/>
    <property type="project" value="UniProtKB-KW"/>
</dbReference>
<organism evidence="7 8">
    <name type="scientific">Vibrio astriarenae</name>
    <dbReference type="NCBI Taxonomy" id="1481923"/>
    <lineage>
        <taxon>Bacteria</taxon>
        <taxon>Pseudomonadati</taxon>
        <taxon>Pseudomonadota</taxon>
        <taxon>Gammaproteobacteria</taxon>
        <taxon>Vibrionales</taxon>
        <taxon>Vibrionaceae</taxon>
        <taxon>Vibrio</taxon>
    </lineage>
</organism>
<dbReference type="InterPro" id="IPR051533">
    <property type="entry name" value="WaaL-like"/>
</dbReference>
<reference evidence="7 8" key="1">
    <citation type="submission" date="2020-01" db="EMBL/GenBank/DDBJ databases">
        <title>Whole genome and functional gene identification of agarase of Vibrio HN897.</title>
        <authorList>
            <person name="Liu Y."/>
            <person name="Zhao Z."/>
        </authorList>
    </citation>
    <scope>NUCLEOTIDE SEQUENCE [LARGE SCALE GENOMIC DNA]</scope>
    <source>
        <strain evidence="7 8">HN897</strain>
    </source>
</reference>
<keyword evidence="7" id="KW-0436">Ligase</keyword>
<keyword evidence="8" id="KW-1185">Reference proteome</keyword>
<dbReference type="RefSeq" id="WP_164648973.1">
    <property type="nucleotide sequence ID" value="NZ_CP047475.1"/>
</dbReference>
<keyword evidence="4 5" id="KW-0472">Membrane</keyword>
<feature type="transmembrane region" description="Helical" evidence="5">
    <location>
        <begin position="354"/>
        <end position="373"/>
    </location>
</feature>
<sequence length="456" mass="51715">MRQAHNIQTVLILIIMFGLVVFSFNPFISRDEPLLLYDIKRLFVIVVIGFALTCNLANNQLKSTTYNSWFTLERESKYVLITIIASSIISTLIAKYPLGAATQWAYILGLIMMTFILKPIAFLERKRIWQYYCWISVLLFFSVAFGFWIRVSHGLNASQFTILSFANPRFLNQVHVWLIIPIAYLCVLQLKHNQRAELLRLVMAMSFAVIMATNARGITISITGAFLILILFDMPHRKLWLRLFWQSVFFGIIISLVFLHPLPSILLDLKGDLEPIDTGSAGRIDLWLETIGMIQFWGLGGEAFVCDSVKFGRPHNSVLNIMVHWGVIPAIGFCILCAKCFIDTLKSKHTRTKVAGVTLLSGLAYSLVSGTLSSPLSQLLAVLSCAIYWGSTATKLDIKKSIPKGFVVIFSLVTMVFIFASGYRVYDRFSHYPEYQEMVKTQFWIGFNCIAHPDKT</sequence>
<feature type="transmembrane region" description="Helical" evidence="5">
    <location>
        <begin position="104"/>
        <end position="124"/>
    </location>
</feature>
<feature type="transmembrane region" description="Helical" evidence="5">
    <location>
        <begin position="78"/>
        <end position="98"/>
    </location>
</feature>
<evidence type="ECO:0000256" key="4">
    <source>
        <dbReference type="ARBA" id="ARBA00023136"/>
    </source>
</evidence>
<feature type="transmembrane region" description="Helical" evidence="5">
    <location>
        <begin position="244"/>
        <end position="266"/>
    </location>
</feature>
<evidence type="ECO:0000256" key="5">
    <source>
        <dbReference type="SAM" id="Phobius"/>
    </source>
</evidence>
<feature type="domain" description="O-antigen ligase-related" evidence="6">
    <location>
        <begin position="202"/>
        <end position="333"/>
    </location>
</feature>